<dbReference type="SUPFAM" id="SSF57756">
    <property type="entry name" value="Retrovirus zinc finger-like domains"/>
    <property type="match status" value="1"/>
</dbReference>
<reference evidence="3 4" key="1">
    <citation type="submission" date="2019-04" db="EMBL/GenBank/DDBJ databases">
        <title>Chromosome genome assembly for Takifugu flavidus.</title>
        <authorList>
            <person name="Xiao S."/>
        </authorList>
    </citation>
    <scope>NUCLEOTIDE SEQUENCE [LARGE SCALE GENOMIC DNA]</scope>
    <source>
        <strain evidence="3">HTHZ2018</strain>
        <tissue evidence="3">Muscle</tissue>
    </source>
</reference>
<gene>
    <name evidence="3" type="ORF">D4764_04G0013910</name>
</gene>
<dbReference type="InterPro" id="IPR036875">
    <property type="entry name" value="Znf_CCHC_sf"/>
</dbReference>
<dbReference type="InterPro" id="IPR001878">
    <property type="entry name" value="Znf_CCHC"/>
</dbReference>
<evidence type="ECO:0000256" key="1">
    <source>
        <dbReference type="PROSITE-ProRule" id="PRU00047"/>
    </source>
</evidence>
<protein>
    <recommendedName>
        <fullName evidence="2">CCHC-type domain-containing protein</fullName>
    </recommendedName>
</protein>
<name>A0A5C6N5K3_9TELE</name>
<evidence type="ECO:0000313" key="4">
    <source>
        <dbReference type="Proteomes" id="UP000324091"/>
    </source>
</evidence>
<evidence type="ECO:0000313" key="3">
    <source>
        <dbReference type="EMBL" id="TWW62744.1"/>
    </source>
</evidence>
<dbReference type="PROSITE" id="PS50158">
    <property type="entry name" value="ZF_CCHC"/>
    <property type="match status" value="1"/>
</dbReference>
<dbReference type="Gene3D" id="4.10.60.10">
    <property type="entry name" value="Zinc finger, CCHC-type"/>
    <property type="match status" value="1"/>
</dbReference>
<dbReference type="GO" id="GO:0003676">
    <property type="term" value="F:nucleic acid binding"/>
    <property type="evidence" value="ECO:0007669"/>
    <property type="project" value="InterPro"/>
</dbReference>
<evidence type="ECO:0000259" key="2">
    <source>
        <dbReference type="PROSITE" id="PS50158"/>
    </source>
</evidence>
<keyword evidence="1" id="KW-0479">Metal-binding</keyword>
<sequence length="125" mass="13921">MAASTGYGPRKELGSRWNSLCFDGDEKNDELWETKFLAHLRLLNLKSPILSEPPGEASEEFKTKLRSYESTEKFNAASSEDDSVMKVRGRDSGNMKLSCFNCGQKGHKAVECTSAKGEHRTETVV</sequence>
<dbReference type="AlphaFoldDB" id="A0A5C6N5K3"/>
<proteinExistence type="predicted"/>
<keyword evidence="1" id="KW-0863">Zinc-finger</keyword>
<keyword evidence="4" id="KW-1185">Reference proteome</keyword>
<feature type="domain" description="CCHC-type" evidence="2">
    <location>
        <begin position="99"/>
        <end position="114"/>
    </location>
</feature>
<accession>A0A5C6N5K3</accession>
<organism evidence="3 4">
    <name type="scientific">Takifugu flavidus</name>
    <name type="common">sansaifugu</name>
    <dbReference type="NCBI Taxonomy" id="433684"/>
    <lineage>
        <taxon>Eukaryota</taxon>
        <taxon>Metazoa</taxon>
        <taxon>Chordata</taxon>
        <taxon>Craniata</taxon>
        <taxon>Vertebrata</taxon>
        <taxon>Euteleostomi</taxon>
        <taxon>Actinopterygii</taxon>
        <taxon>Neopterygii</taxon>
        <taxon>Teleostei</taxon>
        <taxon>Neoteleostei</taxon>
        <taxon>Acanthomorphata</taxon>
        <taxon>Eupercaria</taxon>
        <taxon>Tetraodontiformes</taxon>
        <taxon>Tetradontoidea</taxon>
        <taxon>Tetraodontidae</taxon>
        <taxon>Takifugu</taxon>
    </lineage>
</organism>
<keyword evidence="1" id="KW-0862">Zinc</keyword>
<dbReference type="SMART" id="SM00343">
    <property type="entry name" value="ZnF_C2HC"/>
    <property type="match status" value="1"/>
</dbReference>
<dbReference type="EMBL" id="RHFK02000017">
    <property type="protein sequence ID" value="TWW62744.1"/>
    <property type="molecule type" value="Genomic_DNA"/>
</dbReference>
<dbReference type="GO" id="GO:0008270">
    <property type="term" value="F:zinc ion binding"/>
    <property type="evidence" value="ECO:0007669"/>
    <property type="project" value="UniProtKB-KW"/>
</dbReference>
<dbReference type="Pfam" id="PF00098">
    <property type="entry name" value="zf-CCHC"/>
    <property type="match status" value="1"/>
</dbReference>
<comment type="caution">
    <text evidence="3">The sequence shown here is derived from an EMBL/GenBank/DDBJ whole genome shotgun (WGS) entry which is preliminary data.</text>
</comment>
<dbReference type="Proteomes" id="UP000324091">
    <property type="component" value="Chromosome 4"/>
</dbReference>